<feature type="chain" id="PRO_5046141111" description="DUF2946 domain-containing protein" evidence="1">
    <location>
        <begin position="24"/>
        <end position="114"/>
    </location>
</feature>
<keyword evidence="1" id="KW-0732">Signal</keyword>
<keyword evidence="3" id="KW-1185">Reference proteome</keyword>
<protein>
    <recommendedName>
        <fullName evidence="4">DUF2946 domain-containing protein</fullName>
    </recommendedName>
</protein>
<proteinExistence type="predicted"/>
<name>A0ABQ3FXK2_9BURK</name>
<evidence type="ECO:0000313" key="3">
    <source>
        <dbReference type="Proteomes" id="UP000626210"/>
    </source>
</evidence>
<gene>
    <name evidence="2" type="ORF">GCM10007320_10520</name>
</gene>
<accession>A0ABQ3FXK2</accession>
<reference evidence="3" key="1">
    <citation type="journal article" date="2019" name="Int. J. Syst. Evol. Microbiol.">
        <title>The Global Catalogue of Microorganisms (GCM) 10K type strain sequencing project: providing services to taxonomists for standard genome sequencing and annotation.</title>
        <authorList>
            <consortium name="The Broad Institute Genomics Platform"/>
            <consortium name="The Broad Institute Genome Sequencing Center for Infectious Disease"/>
            <person name="Wu L."/>
            <person name="Ma J."/>
        </authorList>
    </citation>
    <scope>NUCLEOTIDE SEQUENCE [LARGE SCALE GENOMIC DNA]</scope>
    <source>
        <strain evidence="3">KCTC 23314</strain>
    </source>
</reference>
<comment type="caution">
    <text evidence="2">The sequence shown here is derived from an EMBL/GenBank/DDBJ whole genome shotgun (WGS) entry which is preliminary data.</text>
</comment>
<sequence length="114" mass="12320">MRRFLSVVLMLVLLLQASWSAAAAVCQHEPVAAEAHFGHHVHFNAHAPADTESGPQLPHLDCVGCHGGLCAVLLGWPTALATGLPDVRHATPYQRSITDGLPERLIRPPHRFLA</sequence>
<dbReference type="Proteomes" id="UP000626210">
    <property type="component" value="Unassembled WGS sequence"/>
</dbReference>
<evidence type="ECO:0000313" key="2">
    <source>
        <dbReference type="EMBL" id="GHC73671.1"/>
    </source>
</evidence>
<dbReference type="EMBL" id="BMYK01000002">
    <property type="protein sequence ID" value="GHC73671.1"/>
    <property type="molecule type" value="Genomic_DNA"/>
</dbReference>
<evidence type="ECO:0008006" key="4">
    <source>
        <dbReference type="Google" id="ProtNLM"/>
    </source>
</evidence>
<evidence type="ECO:0000256" key="1">
    <source>
        <dbReference type="SAM" id="SignalP"/>
    </source>
</evidence>
<dbReference type="RefSeq" id="WP_189685886.1">
    <property type="nucleotide sequence ID" value="NZ_BMYK01000002.1"/>
</dbReference>
<organism evidence="2 3">
    <name type="scientific">Pseudorhodoferax aquiterrae</name>
    <dbReference type="NCBI Taxonomy" id="747304"/>
    <lineage>
        <taxon>Bacteria</taxon>
        <taxon>Pseudomonadati</taxon>
        <taxon>Pseudomonadota</taxon>
        <taxon>Betaproteobacteria</taxon>
        <taxon>Burkholderiales</taxon>
        <taxon>Comamonadaceae</taxon>
    </lineage>
</organism>
<feature type="signal peptide" evidence="1">
    <location>
        <begin position="1"/>
        <end position="23"/>
    </location>
</feature>